<name>A0A1C7MF53_GRIFR</name>
<dbReference type="AlphaFoldDB" id="A0A1C7MF53"/>
<sequence length="551" mass="58449">MSKGSVSCGNVNSAFSSDSHDQAPPMSRALCSIPGANSFLCRIALRSVSQSPRIVPGHTRLTSIATMAADTVGSKWAAGNSYGPVLSQTDLYLLGTELELNPILSSSNDAFQLIFNIATGQTVGFNHESRGTDVPFTAKDEPATLPRVEELIIITEQSPWCTIVKNPSGVTLNDVCGTLWREYTDKMVTDKEFDALPPRLQEQVRRQASSQQGGGGWQAYYSPASIPTQFKRVDWLRDKTYFDKMHRKDHYSKASALKKLPPPAHCTSSFHALRPQGIAHCSELACTAFVLFSSAAIESTNGRHNRTVDAGDSPISFPNGGVHPLSPPVIPSSHSSPNNPPMTPAWAQQPGQFPGSSPYLQPHGMQYVSMAAPGSYFIPPVALPAGQNTPAAPPNAGLSSDWTGFPQYASSGGGMPHAPSAASHPQTPYVPVGAQTMYAGYQPLPAGFGGLPPGFGGQPAGFGGQPMWGGMPMAMAGAPYATPFIMHPAMPGPMPGAFPMTPANAGGGLPHGAAPPMNRSHSTPAERRPYKENSNWDKIDKFAEGPIMALF</sequence>
<evidence type="ECO:0000259" key="2">
    <source>
        <dbReference type="Pfam" id="PF20415"/>
    </source>
</evidence>
<keyword evidence="4" id="KW-1185">Reference proteome</keyword>
<evidence type="ECO:0000313" key="3">
    <source>
        <dbReference type="EMBL" id="OBZ75545.1"/>
    </source>
</evidence>
<dbReference type="EMBL" id="LUGG01000004">
    <property type="protein sequence ID" value="OBZ75545.1"/>
    <property type="molecule type" value="Genomic_DNA"/>
</dbReference>
<comment type="caution">
    <text evidence="3">The sequence shown here is derived from an EMBL/GenBank/DDBJ whole genome shotgun (WGS) entry which is preliminary data.</text>
</comment>
<evidence type="ECO:0000256" key="1">
    <source>
        <dbReference type="SAM" id="MobiDB-lite"/>
    </source>
</evidence>
<dbReference type="Pfam" id="PF20415">
    <property type="entry name" value="DUF6699"/>
    <property type="match status" value="1"/>
</dbReference>
<protein>
    <recommendedName>
        <fullName evidence="2">DUF6699 domain-containing protein</fullName>
    </recommendedName>
</protein>
<feature type="region of interest" description="Disordered" evidence="1">
    <location>
        <begin position="331"/>
        <end position="357"/>
    </location>
</feature>
<dbReference type="STRING" id="5627.A0A1C7MF53"/>
<dbReference type="Proteomes" id="UP000092993">
    <property type="component" value="Unassembled WGS sequence"/>
</dbReference>
<accession>A0A1C7MF53</accession>
<organism evidence="3 4">
    <name type="scientific">Grifola frondosa</name>
    <name type="common">Maitake</name>
    <name type="synonym">Polyporus frondosus</name>
    <dbReference type="NCBI Taxonomy" id="5627"/>
    <lineage>
        <taxon>Eukaryota</taxon>
        <taxon>Fungi</taxon>
        <taxon>Dikarya</taxon>
        <taxon>Basidiomycota</taxon>
        <taxon>Agaricomycotina</taxon>
        <taxon>Agaricomycetes</taxon>
        <taxon>Polyporales</taxon>
        <taxon>Grifolaceae</taxon>
        <taxon>Grifola</taxon>
    </lineage>
</organism>
<gene>
    <name evidence="3" type="ORF">A0H81_04862</name>
</gene>
<feature type="region of interest" description="Disordered" evidence="1">
    <location>
        <begin position="505"/>
        <end position="531"/>
    </location>
</feature>
<dbReference type="InterPro" id="IPR046522">
    <property type="entry name" value="DUF6699"/>
</dbReference>
<proteinExistence type="predicted"/>
<reference evidence="3 4" key="1">
    <citation type="submission" date="2016-03" db="EMBL/GenBank/DDBJ databases">
        <title>Whole genome sequencing of Grifola frondosa 9006-11.</title>
        <authorList>
            <person name="Min B."/>
            <person name="Park H."/>
            <person name="Kim J.-G."/>
            <person name="Cho H."/>
            <person name="Oh Y.-L."/>
            <person name="Kong W.-S."/>
            <person name="Choi I.-G."/>
        </authorList>
    </citation>
    <scope>NUCLEOTIDE SEQUENCE [LARGE SCALE GENOMIC DNA]</scope>
    <source>
        <strain evidence="3 4">9006-11</strain>
    </source>
</reference>
<feature type="domain" description="DUF6699" evidence="2">
    <location>
        <begin position="134"/>
        <end position="248"/>
    </location>
</feature>
<dbReference type="OrthoDB" id="3333333at2759"/>
<evidence type="ECO:0000313" key="4">
    <source>
        <dbReference type="Proteomes" id="UP000092993"/>
    </source>
</evidence>